<accession>A0A069AQ26</accession>
<dbReference type="EMBL" id="LK932534">
    <property type="protein sequence ID" value="CDS90163.1"/>
    <property type="molecule type" value="Genomic_DNA"/>
</dbReference>
<dbReference type="AlphaFoldDB" id="A0A069AQ26"/>
<dbReference type="EMBL" id="LK932773">
    <property type="protein sequence ID" value="CDS93256.1"/>
    <property type="molecule type" value="Genomic_DNA"/>
</dbReference>
<evidence type="ECO:0000313" key="2">
    <source>
        <dbReference type="EMBL" id="CDS90362.1"/>
    </source>
</evidence>
<reference evidence="2" key="1">
    <citation type="submission" date="2014-07" db="EMBL/GenBank/DDBJ databases">
        <authorList>
            <person name="Monot Marc"/>
        </authorList>
    </citation>
    <scope>NUCLEOTIDE SEQUENCE</scope>
    <source>
        <strain evidence="3">7032989</strain>
        <strain evidence="2">7032994</strain>
    </source>
</reference>
<gene>
    <name evidence="3" type="ORF">BN1095_1300112</name>
    <name evidence="1" type="ORF">BN1096_790067</name>
    <name evidence="2" type="ORF">BN1097_790068</name>
</gene>
<evidence type="ECO:0000313" key="1">
    <source>
        <dbReference type="EMBL" id="CDS90163.1"/>
    </source>
</evidence>
<organism evidence="2">
    <name type="scientific">Clostridioides difficile</name>
    <name type="common">Peptoclostridium difficile</name>
    <dbReference type="NCBI Taxonomy" id="1496"/>
    <lineage>
        <taxon>Bacteria</taxon>
        <taxon>Bacillati</taxon>
        <taxon>Bacillota</taxon>
        <taxon>Clostridia</taxon>
        <taxon>Peptostreptococcales</taxon>
        <taxon>Peptostreptococcaceae</taxon>
        <taxon>Clostridioides</taxon>
    </lineage>
</organism>
<dbReference type="EMBL" id="LK932419">
    <property type="protein sequence ID" value="CDS90362.1"/>
    <property type="molecule type" value="Genomic_DNA"/>
</dbReference>
<proteinExistence type="predicted"/>
<protein>
    <submittedName>
        <fullName evidence="2">Uncharacterized protein</fullName>
    </submittedName>
</protein>
<dbReference type="RefSeq" id="WP_021367420.1">
    <property type="nucleotide sequence ID" value="NZ_BBYB01000267.1"/>
</dbReference>
<sequence>MERYKQYKYEDVGVYIKPEIDDSELHIQTKLNILTEELYDYGCEPITMLESNVKGDYTKLEELIEKIEWFRVSAVIIWSYSEIEEELRDKLRETCYKNGIEINAYKEDIQSLLFD</sequence>
<name>A0A069AQ26_CLODI</name>
<evidence type="ECO:0000313" key="3">
    <source>
        <dbReference type="EMBL" id="CDS93256.1"/>
    </source>
</evidence>